<reference evidence="3" key="1">
    <citation type="submission" date="2013-09" db="EMBL/GenBank/DDBJ databases">
        <title>Corchorus olitorius genome sequencing.</title>
        <authorList>
            <person name="Alam M."/>
            <person name="Haque M.S."/>
            <person name="Islam M.S."/>
            <person name="Emdad E.M."/>
            <person name="Islam M.M."/>
            <person name="Ahmed B."/>
            <person name="Halim A."/>
            <person name="Hossen Q.M.M."/>
            <person name="Hossain M.Z."/>
            <person name="Ahmed R."/>
            <person name="Khan M.M."/>
            <person name="Islam R."/>
            <person name="Rashid M.M."/>
            <person name="Khan S.A."/>
            <person name="Rahman M.S."/>
            <person name="Alam M."/>
            <person name="Yahiya A.S."/>
            <person name="Khan M.S."/>
            <person name="Azam M.S."/>
            <person name="Haque T."/>
            <person name="Lashkar M.Z.H."/>
            <person name="Akhand A.I."/>
            <person name="Morshed G."/>
            <person name="Roy S."/>
            <person name="Uddin K.S."/>
            <person name="Rabeya T."/>
            <person name="Hossain A.S."/>
            <person name="Chowdhury A."/>
            <person name="Snigdha A.R."/>
            <person name="Mortoza M.S."/>
            <person name="Matin S.A."/>
            <person name="Hoque S.M.E."/>
            <person name="Islam M.K."/>
            <person name="Roy D.K."/>
            <person name="Haider R."/>
            <person name="Moosa M.M."/>
            <person name="Elias S.M."/>
            <person name="Hasan A.M."/>
            <person name="Jahan S."/>
            <person name="Shafiuddin M."/>
            <person name="Mahmood N."/>
            <person name="Shommy N.S."/>
        </authorList>
    </citation>
    <scope>NUCLEOTIDE SEQUENCE [LARGE SCALE GENOMIC DNA]</scope>
    <source>
        <strain evidence="3">cv. O-4</strain>
    </source>
</reference>
<dbReference type="AlphaFoldDB" id="A0A1R3KJN9"/>
<organism evidence="2 3">
    <name type="scientific">Corchorus olitorius</name>
    <dbReference type="NCBI Taxonomy" id="93759"/>
    <lineage>
        <taxon>Eukaryota</taxon>
        <taxon>Viridiplantae</taxon>
        <taxon>Streptophyta</taxon>
        <taxon>Embryophyta</taxon>
        <taxon>Tracheophyta</taxon>
        <taxon>Spermatophyta</taxon>
        <taxon>Magnoliopsida</taxon>
        <taxon>eudicotyledons</taxon>
        <taxon>Gunneridae</taxon>
        <taxon>Pentapetalae</taxon>
        <taxon>rosids</taxon>
        <taxon>malvids</taxon>
        <taxon>Malvales</taxon>
        <taxon>Malvaceae</taxon>
        <taxon>Grewioideae</taxon>
        <taxon>Apeibeae</taxon>
        <taxon>Corchorus</taxon>
    </lineage>
</organism>
<accession>A0A1R3KJN9</accession>
<protein>
    <submittedName>
        <fullName evidence="2">Uncharacterized protein</fullName>
    </submittedName>
</protein>
<feature type="compositionally biased region" description="Basic and acidic residues" evidence="1">
    <location>
        <begin position="11"/>
        <end position="25"/>
    </location>
</feature>
<feature type="region of interest" description="Disordered" evidence="1">
    <location>
        <begin position="1"/>
        <end position="68"/>
    </location>
</feature>
<gene>
    <name evidence="2" type="ORF">COLO4_07458</name>
</gene>
<feature type="compositionally biased region" description="Polar residues" evidence="1">
    <location>
        <begin position="46"/>
        <end position="57"/>
    </location>
</feature>
<evidence type="ECO:0000313" key="2">
    <source>
        <dbReference type="EMBL" id="OMP07302.1"/>
    </source>
</evidence>
<feature type="compositionally biased region" description="Acidic residues" evidence="1">
    <location>
        <begin position="1"/>
        <end position="10"/>
    </location>
</feature>
<keyword evidence="3" id="KW-1185">Reference proteome</keyword>
<evidence type="ECO:0000313" key="3">
    <source>
        <dbReference type="Proteomes" id="UP000187203"/>
    </source>
</evidence>
<dbReference type="EMBL" id="AWUE01013311">
    <property type="protein sequence ID" value="OMP07302.1"/>
    <property type="molecule type" value="Genomic_DNA"/>
</dbReference>
<evidence type="ECO:0000256" key="1">
    <source>
        <dbReference type="SAM" id="MobiDB-lite"/>
    </source>
</evidence>
<proteinExistence type="predicted"/>
<comment type="caution">
    <text evidence="2">The sequence shown here is derived from an EMBL/GenBank/DDBJ whole genome shotgun (WGS) entry which is preliminary data.</text>
</comment>
<sequence>MEILQEMEGDDITKLTIKEGDRNEGTDTEDEKEEENEDHLEDEPTQNGTSGNISTYLFTGVDNITDED</sequence>
<feature type="compositionally biased region" description="Acidic residues" evidence="1">
    <location>
        <begin position="26"/>
        <end position="44"/>
    </location>
</feature>
<name>A0A1R3KJN9_9ROSI</name>
<dbReference type="Proteomes" id="UP000187203">
    <property type="component" value="Unassembled WGS sequence"/>
</dbReference>